<evidence type="ECO:0000313" key="1">
    <source>
        <dbReference type="EMBL" id="MBS9532267.1"/>
    </source>
</evidence>
<protein>
    <recommendedName>
        <fullName evidence="3">CopG family transcriptional regulator</fullName>
    </recommendedName>
</protein>
<sequence length="106" mass="11932">MGENKPGLDELLAEAITLEDGTLPDVRPTRVSRPNLPKSEVVHVRLAGEHYRELKREAELRGISVSDVVRTATFKFLHQRDDDRSADYLAEALRQSGLRVVSSRHS</sequence>
<gene>
    <name evidence="1" type="ORF">KIH27_01535</name>
</gene>
<dbReference type="EMBL" id="JAHCLR010000001">
    <property type="protein sequence ID" value="MBS9532267.1"/>
    <property type="molecule type" value="Genomic_DNA"/>
</dbReference>
<dbReference type="Proteomes" id="UP001519535">
    <property type="component" value="Unassembled WGS sequence"/>
</dbReference>
<dbReference type="RefSeq" id="WP_214091132.1">
    <property type="nucleotide sequence ID" value="NZ_JAHCLR010000001.1"/>
</dbReference>
<evidence type="ECO:0000313" key="2">
    <source>
        <dbReference type="Proteomes" id="UP001519535"/>
    </source>
</evidence>
<name>A0ABS5RDB4_9MYCO</name>
<accession>A0ABS5RDB4</accession>
<evidence type="ECO:0008006" key="3">
    <source>
        <dbReference type="Google" id="ProtNLM"/>
    </source>
</evidence>
<organism evidence="1 2">
    <name type="scientific">Mycolicibacter acidiphilus</name>
    <dbReference type="NCBI Taxonomy" id="2835306"/>
    <lineage>
        <taxon>Bacteria</taxon>
        <taxon>Bacillati</taxon>
        <taxon>Actinomycetota</taxon>
        <taxon>Actinomycetes</taxon>
        <taxon>Mycobacteriales</taxon>
        <taxon>Mycobacteriaceae</taxon>
        <taxon>Mycolicibacter</taxon>
    </lineage>
</organism>
<proteinExistence type="predicted"/>
<reference evidence="1 2" key="1">
    <citation type="submission" date="2021-05" db="EMBL/GenBank/DDBJ databases">
        <title>Mycobacterium acidophilum sp. nov., an extremely acid-tolerant member of the genus Mycobacterium.</title>
        <authorList>
            <person name="Xia J."/>
        </authorList>
    </citation>
    <scope>NUCLEOTIDE SEQUENCE [LARGE SCALE GENOMIC DNA]</scope>
    <source>
        <strain evidence="1 2">M1</strain>
    </source>
</reference>
<keyword evidence="2" id="KW-1185">Reference proteome</keyword>
<comment type="caution">
    <text evidence="1">The sequence shown here is derived from an EMBL/GenBank/DDBJ whole genome shotgun (WGS) entry which is preliminary data.</text>
</comment>